<evidence type="ECO:0000313" key="1">
    <source>
        <dbReference type="EMBL" id="RWR13247.1"/>
    </source>
</evidence>
<reference evidence="1 2" key="1">
    <citation type="submission" date="2019-01" db="EMBL/GenBank/DDBJ databases">
        <title>Sinorhodobacter populi sp. nov. isolated from the symptomatic bark tissue of Populus euramericana canker.</title>
        <authorList>
            <person name="Xu G."/>
        </authorList>
    </citation>
    <scope>NUCLEOTIDE SEQUENCE [LARGE SCALE GENOMIC DNA]</scope>
    <source>
        <strain evidence="1 2">2D-5</strain>
    </source>
</reference>
<comment type="caution">
    <text evidence="1">The sequence shown here is derived from an EMBL/GenBank/DDBJ whole genome shotgun (WGS) entry which is preliminary data.</text>
</comment>
<proteinExistence type="predicted"/>
<organism evidence="1 2">
    <name type="scientific">Paenirhodobacter populi</name>
    <dbReference type="NCBI Taxonomy" id="2306993"/>
    <lineage>
        <taxon>Bacteria</taxon>
        <taxon>Pseudomonadati</taxon>
        <taxon>Pseudomonadota</taxon>
        <taxon>Alphaproteobacteria</taxon>
        <taxon>Rhodobacterales</taxon>
        <taxon>Rhodobacter group</taxon>
        <taxon>Paenirhodobacter</taxon>
    </lineage>
</organism>
<sequence length="60" mass="6625">MANRPAVVTKIEVTRSISAVIAAGLRIGRVEVDHRQGKVVIFPESEEEVVARNPCDRLLK</sequence>
<reference evidence="1 2" key="2">
    <citation type="submission" date="2019-01" db="EMBL/GenBank/DDBJ databases">
        <authorList>
            <person name="Li Y."/>
        </authorList>
    </citation>
    <scope>NUCLEOTIDE SEQUENCE [LARGE SCALE GENOMIC DNA]</scope>
    <source>
        <strain evidence="1 2">2D-5</strain>
    </source>
</reference>
<protein>
    <submittedName>
        <fullName evidence="1">Uncharacterized protein</fullName>
    </submittedName>
</protein>
<dbReference type="Proteomes" id="UP000285710">
    <property type="component" value="Unassembled WGS sequence"/>
</dbReference>
<dbReference type="EMBL" id="SAUW01000005">
    <property type="protein sequence ID" value="RWR13247.1"/>
    <property type="molecule type" value="Genomic_DNA"/>
</dbReference>
<accession>A0A443IYU7</accession>
<keyword evidence="2" id="KW-1185">Reference proteome</keyword>
<dbReference type="AlphaFoldDB" id="A0A443IYU7"/>
<evidence type="ECO:0000313" key="2">
    <source>
        <dbReference type="Proteomes" id="UP000285710"/>
    </source>
</evidence>
<dbReference type="RefSeq" id="WP_128269181.1">
    <property type="nucleotide sequence ID" value="NZ_SAUW01000005.1"/>
</dbReference>
<gene>
    <name evidence="1" type="ORF">D2T33_05885</name>
</gene>
<name>A0A443IYU7_9RHOB</name>